<evidence type="ECO:0000256" key="6">
    <source>
        <dbReference type="ARBA" id="ARBA00022723"/>
    </source>
</evidence>
<comment type="catalytic activity">
    <reaction evidence="12">
        <text>ssDNA + n NTP = ssDNA/pppN(pN)n-1 hybrid + (n-1) diphosphate.</text>
        <dbReference type="EC" id="2.7.7.101"/>
    </reaction>
</comment>
<dbReference type="Proteomes" id="UP000177279">
    <property type="component" value="Unassembled WGS sequence"/>
</dbReference>
<evidence type="ECO:0000256" key="2">
    <source>
        <dbReference type="ARBA" id="ARBA00022515"/>
    </source>
</evidence>
<comment type="caution">
    <text evidence="16">The sequence shown here is derived from an EMBL/GenBank/DDBJ whole genome shotgun (WGS) entry which is preliminary data.</text>
</comment>
<dbReference type="PANTHER" id="PTHR30313:SF2">
    <property type="entry name" value="DNA PRIMASE"/>
    <property type="match status" value="1"/>
</dbReference>
<dbReference type="AlphaFoldDB" id="A0A1G2THE9"/>
<evidence type="ECO:0000256" key="8">
    <source>
        <dbReference type="ARBA" id="ARBA00022833"/>
    </source>
</evidence>
<dbReference type="EC" id="2.7.7.101" evidence="12"/>
<dbReference type="GO" id="GO:0003899">
    <property type="term" value="F:DNA-directed RNA polymerase activity"/>
    <property type="evidence" value="ECO:0007669"/>
    <property type="project" value="UniProtKB-UniRule"/>
</dbReference>
<comment type="cofactor">
    <cofactor evidence="12 13 14">
        <name>Zn(2+)</name>
        <dbReference type="ChEBI" id="CHEBI:29105"/>
    </cofactor>
    <text evidence="12 13 14">Binds 1 zinc ion per monomer.</text>
</comment>
<dbReference type="SMART" id="SM00400">
    <property type="entry name" value="ZnF_CHCC"/>
    <property type="match status" value="1"/>
</dbReference>
<keyword evidence="4 12" id="KW-0548">Nucleotidyltransferase</keyword>
<comment type="function">
    <text evidence="12 13">RNA polymerase that catalyzes the synthesis of short RNA molecules used as primers for DNA polymerase during DNA replication.</text>
</comment>
<keyword evidence="10 12" id="KW-0238">DNA-binding</keyword>
<dbReference type="HAMAP" id="MF_00974">
    <property type="entry name" value="DNA_primase_DnaG"/>
    <property type="match status" value="1"/>
</dbReference>
<keyword evidence="2 12" id="KW-0639">Primosome</keyword>
<name>A0A1G2THE9_9BACT</name>
<dbReference type="PROSITE" id="PS50880">
    <property type="entry name" value="TOPRIM"/>
    <property type="match status" value="1"/>
</dbReference>
<dbReference type="Gene3D" id="3.90.580.10">
    <property type="entry name" value="Zinc finger, CHC2-type domain"/>
    <property type="match status" value="1"/>
</dbReference>
<keyword evidence="6 12" id="KW-0479">Metal-binding</keyword>
<evidence type="ECO:0000313" key="17">
    <source>
        <dbReference type="Proteomes" id="UP000177279"/>
    </source>
</evidence>
<sequence>MGGDVETIKERLDIAEVIGSYTKLEKAGQSFKAKCPFHNEKTPSFFVSPSRQSYYCFGCGAKGDIFTFVEQTEGVEFKEALKILADRAGVELKKFSPQNKAEQSEKERILEVLEEASSFFEKELSSNISAQKYLKTRGIGEESVKNWNLGFAPAEWRSLYTHLLSLGYKEEILLKAGLVKRVEPGSGKSPYDVFRDRITFPLKDSSGTVIAFSGRALAKETEPKYLNSPDTVVFKKHEVLYGLDRAKDKIRRKDYAVLVEGQIDLVLSHQAGVDNTVASSGTAFTQAHLERLKKLSKRIILAFDADAAGYAASEKSAALAMALGLEVKVARLPEGSDPAEVAKEDPAKWKEILRKSLPAVEHFLSLVLEGEKDARKAGLAVKNRILPLVALLESSIERSHFVSLIAKRTGIKEDVVWDDLKKVKVSAAPPPDKGEVQEGIKNHPSRSDEYHEVMALLKENPGDKDLMRHKEELSILMRIDEFDEEMSRLRLDMKEGDNKMLARVASLARKRDEQRRKMR</sequence>
<dbReference type="InterPro" id="IPR050219">
    <property type="entry name" value="DnaG_primase"/>
</dbReference>
<dbReference type="InterPro" id="IPR036977">
    <property type="entry name" value="DNA_primase_Znf_CHC2"/>
</dbReference>
<evidence type="ECO:0000256" key="13">
    <source>
        <dbReference type="PIRNR" id="PIRNR002811"/>
    </source>
</evidence>
<evidence type="ECO:0000256" key="12">
    <source>
        <dbReference type="HAMAP-Rule" id="MF_00974"/>
    </source>
</evidence>
<reference evidence="16 17" key="1">
    <citation type="journal article" date="2016" name="Nat. Commun.">
        <title>Thousands of microbial genomes shed light on interconnected biogeochemical processes in an aquifer system.</title>
        <authorList>
            <person name="Anantharaman K."/>
            <person name="Brown C.T."/>
            <person name="Hug L.A."/>
            <person name="Sharon I."/>
            <person name="Castelle C.J."/>
            <person name="Probst A.J."/>
            <person name="Thomas B.C."/>
            <person name="Singh A."/>
            <person name="Wilkins M.J."/>
            <person name="Karaoz U."/>
            <person name="Brodie E.L."/>
            <person name="Williams K.H."/>
            <person name="Hubbard S.S."/>
            <person name="Banfield J.F."/>
        </authorList>
    </citation>
    <scope>NUCLEOTIDE SEQUENCE [LARGE SCALE GENOMIC DNA]</scope>
</reference>
<accession>A0A1G2THE9</accession>
<dbReference type="InterPro" id="IPR030846">
    <property type="entry name" value="DnaG_bac"/>
</dbReference>
<dbReference type="NCBIfam" id="TIGR01391">
    <property type="entry name" value="dnaG"/>
    <property type="match status" value="1"/>
</dbReference>
<dbReference type="SUPFAM" id="SSF57783">
    <property type="entry name" value="Zinc beta-ribbon"/>
    <property type="match status" value="1"/>
</dbReference>
<dbReference type="Pfam" id="PF01807">
    <property type="entry name" value="Zn_ribbon_DnaG"/>
    <property type="match status" value="1"/>
</dbReference>
<evidence type="ECO:0000256" key="5">
    <source>
        <dbReference type="ARBA" id="ARBA00022705"/>
    </source>
</evidence>
<feature type="domain" description="Toprim" evidence="15">
    <location>
        <begin position="254"/>
        <end position="337"/>
    </location>
</feature>
<dbReference type="CDD" id="cd03364">
    <property type="entry name" value="TOPRIM_DnaG_primases"/>
    <property type="match status" value="1"/>
</dbReference>
<evidence type="ECO:0000313" key="16">
    <source>
        <dbReference type="EMBL" id="OHA96488.1"/>
    </source>
</evidence>
<dbReference type="GO" id="GO:1990077">
    <property type="term" value="C:primosome complex"/>
    <property type="evidence" value="ECO:0007669"/>
    <property type="project" value="UniProtKB-KW"/>
</dbReference>
<dbReference type="InterPro" id="IPR002694">
    <property type="entry name" value="Znf_CHC2"/>
</dbReference>
<comment type="subunit">
    <text evidence="12">Monomer. Interacts with DnaB.</text>
</comment>
<dbReference type="GO" id="GO:0003677">
    <property type="term" value="F:DNA binding"/>
    <property type="evidence" value="ECO:0007669"/>
    <property type="project" value="UniProtKB-KW"/>
</dbReference>
<dbReference type="FunFam" id="3.90.580.10:FF:000001">
    <property type="entry name" value="DNA primase"/>
    <property type="match status" value="1"/>
</dbReference>
<dbReference type="GO" id="GO:0005737">
    <property type="term" value="C:cytoplasm"/>
    <property type="evidence" value="ECO:0007669"/>
    <property type="project" value="TreeGrafter"/>
</dbReference>
<evidence type="ECO:0000256" key="11">
    <source>
        <dbReference type="ARBA" id="ARBA00023163"/>
    </source>
</evidence>
<dbReference type="Pfam" id="PF10410">
    <property type="entry name" value="DnaB_bind"/>
    <property type="match status" value="1"/>
</dbReference>
<gene>
    <name evidence="12" type="primary">dnaG</name>
    <name evidence="16" type="ORF">A3D49_01250</name>
</gene>
<organism evidence="16 17">
    <name type="scientific">Candidatus Zambryskibacteria bacterium RIFCSPHIGHO2_02_FULL_43_37</name>
    <dbReference type="NCBI Taxonomy" id="1802749"/>
    <lineage>
        <taxon>Bacteria</taxon>
        <taxon>Candidatus Zambryskiibacteriota</taxon>
    </lineage>
</organism>
<dbReference type="InterPro" id="IPR006295">
    <property type="entry name" value="DNA_primase_DnaG"/>
</dbReference>
<proteinExistence type="inferred from homology"/>
<comment type="domain">
    <text evidence="12">Contains an N-terminal zinc-binding domain, a central core domain that contains the primase activity, and a C-terminal DnaB-binding domain.</text>
</comment>
<comment type="similarity">
    <text evidence="12 13">Belongs to the DnaG primase family.</text>
</comment>
<dbReference type="Gene3D" id="3.40.1360.10">
    <property type="match status" value="1"/>
</dbReference>
<dbReference type="GO" id="GO:0006269">
    <property type="term" value="P:DNA replication, synthesis of primer"/>
    <property type="evidence" value="ECO:0007669"/>
    <property type="project" value="UniProtKB-UniRule"/>
</dbReference>
<keyword evidence="3 12" id="KW-0808">Transferase</keyword>
<protein>
    <recommendedName>
        <fullName evidence="12 13">DNA primase</fullName>
        <ecNumber evidence="12">2.7.7.101</ecNumber>
    </recommendedName>
</protein>
<dbReference type="SMART" id="SM00493">
    <property type="entry name" value="TOPRIM"/>
    <property type="match status" value="1"/>
</dbReference>
<keyword evidence="8 12" id="KW-0862">Zinc</keyword>
<dbReference type="PIRSF" id="PIRSF002811">
    <property type="entry name" value="DnaG"/>
    <property type="match status" value="1"/>
</dbReference>
<evidence type="ECO:0000259" key="15">
    <source>
        <dbReference type="PROSITE" id="PS50880"/>
    </source>
</evidence>
<dbReference type="PANTHER" id="PTHR30313">
    <property type="entry name" value="DNA PRIMASE"/>
    <property type="match status" value="1"/>
</dbReference>
<dbReference type="EMBL" id="MHVS01000005">
    <property type="protein sequence ID" value="OHA96488.1"/>
    <property type="molecule type" value="Genomic_DNA"/>
</dbReference>
<dbReference type="SUPFAM" id="SSF56731">
    <property type="entry name" value="DNA primase core"/>
    <property type="match status" value="1"/>
</dbReference>
<dbReference type="Gene3D" id="3.90.980.10">
    <property type="entry name" value="DNA primase, catalytic core, N-terminal domain"/>
    <property type="match status" value="1"/>
</dbReference>
<evidence type="ECO:0000256" key="7">
    <source>
        <dbReference type="ARBA" id="ARBA00022771"/>
    </source>
</evidence>
<dbReference type="GO" id="GO:0000428">
    <property type="term" value="C:DNA-directed RNA polymerase complex"/>
    <property type="evidence" value="ECO:0007669"/>
    <property type="project" value="UniProtKB-KW"/>
</dbReference>
<keyword evidence="5 12" id="KW-0235">DNA replication</keyword>
<evidence type="ECO:0000256" key="4">
    <source>
        <dbReference type="ARBA" id="ARBA00022695"/>
    </source>
</evidence>
<keyword evidence="1 12" id="KW-0240">DNA-directed RNA polymerase</keyword>
<feature type="zinc finger region" description="CHC2-type" evidence="12 14">
    <location>
        <begin position="35"/>
        <end position="59"/>
    </location>
</feature>
<evidence type="ECO:0000256" key="3">
    <source>
        <dbReference type="ARBA" id="ARBA00022679"/>
    </source>
</evidence>
<dbReference type="InterPro" id="IPR034151">
    <property type="entry name" value="TOPRIM_DnaG_bac"/>
</dbReference>
<dbReference type="Pfam" id="PF13155">
    <property type="entry name" value="Toprim_2"/>
    <property type="match status" value="1"/>
</dbReference>
<dbReference type="InterPro" id="IPR037068">
    <property type="entry name" value="DNA_primase_core_N_sf"/>
</dbReference>
<dbReference type="GO" id="GO:0008270">
    <property type="term" value="F:zinc ion binding"/>
    <property type="evidence" value="ECO:0007669"/>
    <property type="project" value="UniProtKB-UniRule"/>
</dbReference>
<keyword evidence="9" id="KW-0460">Magnesium</keyword>
<evidence type="ECO:0000256" key="10">
    <source>
        <dbReference type="ARBA" id="ARBA00023125"/>
    </source>
</evidence>
<dbReference type="InterPro" id="IPR006171">
    <property type="entry name" value="TOPRIM_dom"/>
</dbReference>
<dbReference type="InterPro" id="IPR013264">
    <property type="entry name" value="DNAG_N"/>
</dbReference>
<evidence type="ECO:0000256" key="9">
    <source>
        <dbReference type="ARBA" id="ARBA00022842"/>
    </source>
</evidence>
<evidence type="ECO:0000256" key="1">
    <source>
        <dbReference type="ARBA" id="ARBA00022478"/>
    </source>
</evidence>
<evidence type="ECO:0000256" key="14">
    <source>
        <dbReference type="PIRSR" id="PIRSR002811-1"/>
    </source>
</evidence>
<dbReference type="Pfam" id="PF08275">
    <property type="entry name" value="DNAG_N"/>
    <property type="match status" value="1"/>
</dbReference>
<keyword evidence="7 12" id="KW-0863">Zinc-finger</keyword>
<keyword evidence="11 12" id="KW-0804">Transcription</keyword>
<dbReference type="InterPro" id="IPR019475">
    <property type="entry name" value="DNA_primase_DnaB-bd"/>
</dbReference>